<dbReference type="InterPro" id="IPR001867">
    <property type="entry name" value="OmpR/PhoB-type_DNA-bd"/>
</dbReference>
<dbReference type="SUPFAM" id="SSF46894">
    <property type="entry name" value="C-terminal effector domain of the bipartite response regulators"/>
    <property type="match status" value="1"/>
</dbReference>
<gene>
    <name evidence="7" type="ORF">DC366_18175</name>
</gene>
<dbReference type="PANTHER" id="PTHR16305">
    <property type="entry name" value="TESTICULAR SOLUBLE ADENYLYL CYCLASE"/>
    <property type="match status" value="1"/>
</dbReference>
<dbReference type="Proteomes" id="UP000244446">
    <property type="component" value="Unassembled WGS sequence"/>
</dbReference>
<keyword evidence="8" id="KW-1185">Reference proteome</keyword>
<dbReference type="InterPro" id="IPR016032">
    <property type="entry name" value="Sig_transdc_resp-reg_C-effctor"/>
</dbReference>
<dbReference type="GO" id="GO:0000160">
    <property type="term" value="P:phosphorelay signal transduction system"/>
    <property type="evidence" value="ECO:0007669"/>
    <property type="project" value="InterPro"/>
</dbReference>
<dbReference type="InterPro" id="IPR027417">
    <property type="entry name" value="P-loop_NTPase"/>
</dbReference>
<proteinExistence type="predicted"/>
<dbReference type="SMART" id="SM00862">
    <property type="entry name" value="Trans_reg_C"/>
    <property type="match status" value="1"/>
</dbReference>
<reference evidence="7 8" key="1">
    <citation type="submission" date="2018-04" db="EMBL/GenBank/DDBJ databases">
        <title>Pelagivirga bohaiensis gen. nov., sp. nov., a bacterium isolated from the Bohai Sea.</title>
        <authorList>
            <person name="Ji X."/>
        </authorList>
    </citation>
    <scope>NUCLEOTIDE SEQUENCE [LARGE SCALE GENOMIC DNA]</scope>
    <source>
        <strain evidence="7 8">BH-SD19</strain>
    </source>
</reference>
<dbReference type="InterPro" id="IPR036388">
    <property type="entry name" value="WH-like_DNA-bd_sf"/>
</dbReference>
<organism evidence="7 8">
    <name type="scientific">Pelagivirga sediminicola</name>
    <dbReference type="NCBI Taxonomy" id="2170575"/>
    <lineage>
        <taxon>Bacteria</taxon>
        <taxon>Pseudomonadati</taxon>
        <taxon>Pseudomonadota</taxon>
        <taxon>Alphaproteobacteria</taxon>
        <taxon>Rhodobacterales</taxon>
        <taxon>Paracoccaceae</taxon>
        <taxon>Pelagivirga</taxon>
    </lineage>
</organism>
<dbReference type="AlphaFoldDB" id="A0A2T7G2I1"/>
<dbReference type="GO" id="GO:0003677">
    <property type="term" value="F:DNA binding"/>
    <property type="evidence" value="ECO:0007669"/>
    <property type="project" value="UniProtKB-UniRule"/>
</dbReference>
<sequence length="910" mass="96958">MISEDIKLDLSESILLCGPAQMRLRPKTLSVLMALVEQQGEVVSTADLRRIIWGNGHGNEAGPKQCIRELRRMLDDTASDTGLIETVGRRGYRLTRPIPLTGASPQDLVAAAPVLCLGREAELDALGQSAAAAKRGRRAVALISGEAGAGKTRLLEAFEAGLPQHPPLWIARTQAIAHPGAREPYGLLMDVLTQLMAGPEGATLARLLPRIAPSWVRQPPGRSAQAGPLDRPRRDTMLREFSELMERLTRARPGLLVLEDLHWADPSTLAWLAAWGLKQRTPARLLVLGSYRDDELDRAGTLATTLGQLSRQPDCRLVTLGGLDAGAVAGCLAERFPGNSFPDDLAQALAHRTEGHAMLVDAAADFWQAQGLVRRDAAGWHLSATPQRLVTAIAPSVRTLIETERTSRLLAGERGLLEAASVAGPAFCAIDLADDRDGVEAAERQLEHLARNRRFITRDGLCHRPGGTVATRYAFRHALHHEALYDGMPAANRQGTHQRVGLRLELSHGDAAGDIAPLLADHFERGADWPRAAHYRVLSGQRAHARGAIADAVGQFRSALDLHARGSGTGTAKPEAGRATELDALLGLGAALIVSDGFTADALPQVYRRAGHLAAEVGDPATTIPVLAGLWNDHLTRAELTRAEDLALALQALAGHAPPHMAMVAHNAVGQTRFFTGALPACAAEIAAVLEIAPRHAQQDGNPLFGEDPEVVCRQYAACVAELTGAPQEAERHLTAGTTRADLLGAAFGRAQMLWCGAVCARLRGDIGETRDRAEALVALCQAKAVPVWGDAGEMLAGWAQAMSGDAAGAARIARGLAAFDAAGVRITLPFGHGLAAEAAAKMGDPVAGMRALRRAFALVRATGERWYLADLYRLRAGLAQKAGRRDIARRARAHANAVARTQGRIELAT</sequence>
<dbReference type="SUPFAM" id="SSF52540">
    <property type="entry name" value="P-loop containing nucleoside triphosphate hydrolases"/>
    <property type="match status" value="1"/>
</dbReference>
<evidence type="ECO:0000256" key="5">
    <source>
        <dbReference type="SAM" id="Coils"/>
    </source>
</evidence>
<evidence type="ECO:0000313" key="7">
    <source>
        <dbReference type="EMBL" id="PVA08631.1"/>
    </source>
</evidence>
<evidence type="ECO:0000313" key="8">
    <source>
        <dbReference type="Proteomes" id="UP000244446"/>
    </source>
</evidence>
<dbReference type="OrthoDB" id="341967at2"/>
<dbReference type="GO" id="GO:0005737">
    <property type="term" value="C:cytoplasm"/>
    <property type="evidence" value="ECO:0007669"/>
    <property type="project" value="TreeGrafter"/>
</dbReference>
<evidence type="ECO:0000256" key="2">
    <source>
        <dbReference type="ARBA" id="ARBA00022840"/>
    </source>
</evidence>
<dbReference type="RefSeq" id="WP_108693601.1">
    <property type="nucleotide sequence ID" value="NZ_QCYH01000022.1"/>
</dbReference>
<dbReference type="GO" id="GO:0004016">
    <property type="term" value="F:adenylate cyclase activity"/>
    <property type="evidence" value="ECO:0007669"/>
    <property type="project" value="TreeGrafter"/>
</dbReference>
<keyword evidence="1" id="KW-0547">Nucleotide-binding</keyword>
<evidence type="ECO:0000256" key="1">
    <source>
        <dbReference type="ARBA" id="ARBA00022741"/>
    </source>
</evidence>
<keyword evidence="3 4" id="KW-0238">DNA-binding</keyword>
<keyword evidence="2" id="KW-0067">ATP-binding</keyword>
<name>A0A2T7G2I1_9RHOB</name>
<feature type="DNA-binding region" description="OmpR/PhoB-type" evidence="4">
    <location>
        <begin position="1"/>
        <end position="96"/>
    </location>
</feature>
<comment type="caution">
    <text evidence="7">The sequence shown here is derived from an EMBL/GenBank/DDBJ whole genome shotgun (WGS) entry which is preliminary data.</text>
</comment>
<dbReference type="EMBL" id="QCYH01000022">
    <property type="protein sequence ID" value="PVA08631.1"/>
    <property type="molecule type" value="Genomic_DNA"/>
</dbReference>
<accession>A0A2T7G2I1</accession>
<feature type="coiled-coil region" evidence="5">
    <location>
        <begin position="432"/>
        <end position="459"/>
    </location>
</feature>
<dbReference type="Pfam" id="PF13191">
    <property type="entry name" value="AAA_16"/>
    <property type="match status" value="1"/>
</dbReference>
<dbReference type="PROSITE" id="PS51755">
    <property type="entry name" value="OMPR_PHOB"/>
    <property type="match status" value="1"/>
</dbReference>
<keyword evidence="5" id="KW-0175">Coiled coil</keyword>
<dbReference type="Gene3D" id="1.10.10.10">
    <property type="entry name" value="Winged helix-like DNA-binding domain superfamily/Winged helix DNA-binding domain"/>
    <property type="match status" value="1"/>
</dbReference>
<evidence type="ECO:0000259" key="6">
    <source>
        <dbReference type="PROSITE" id="PS51755"/>
    </source>
</evidence>
<dbReference type="GO" id="GO:0005524">
    <property type="term" value="F:ATP binding"/>
    <property type="evidence" value="ECO:0007669"/>
    <property type="project" value="UniProtKB-KW"/>
</dbReference>
<dbReference type="Pfam" id="PF00486">
    <property type="entry name" value="Trans_reg_C"/>
    <property type="match status" value="1"/>
</dbReference>
<dbReference type="InterPro" id="IPR041664">
    <property type="entry name" value="AAA_16"/>
</dbReference>
<protein>
    <submittedName>
        <fullName evidence="7">Transcriptional regulator</fullName>
    </submittedName>
</protein>
<dbReference type="PANTHER" id="PTHR16305:SF28">
    <property type="entry name" value="GUANYLATE CYCLASE DOMAIN-CONTAINING PROTEIN"/>
    <property type="match status" value="1"/>
</dbReference>
<feature type="domain" description="OmpR/PhoB-type" evidence="6">
    <location>
        <begin position="1"/>
        <end position="96"/>
    </location>
</feature>
<dbReference type="GO" id="GO:0006355">
    <property type="term" value="P:regulation of DNA-templated transcription"/>
    <property type="evidence" value="ECO:0007669"/>
    <property type="project" value="InterPro"/>
</dbReference>
<evidence type="ECO:0000256" key="3">
    <source>
        <dbReference type="ARBA" id="ARBA00023125"/>
    </source>
</evidence>
<evidence type="ECO:0000256" key="4">
    <source>
        <dbReference type="PROSITE-ProRule" id="PRU01091"/>
    </source>
</evidence>